<dbReference type="InterPro" id="IPR058647">
    <property type="entry name" value="BSH_CzcB-like"/>
</dbReference>
<evidence type="ECO:0000259" key="4">
    <source>
        <dbReference type="Pfam" id="PF25973"/>
    </source>
</evidence>
<keyword evidence="2" id="KW-0813">Transport</keyword>
<evidence type="ECO:0000256" key="2">
    <source>
        <dbReference type="ARBA" id="ARBA00022448"/>
    </source>
</evidence>
<gene>
    <name evidence="6" type="ORF">MNBD_GAMMA10-966</name>
</gene>
<dbReference type="SUPFAM" id="SSF111369">
    <property type="entry name" value="HlyD-like secretion proteins"/>
    <property type="match status" value="1"/>
</dbReference>
<dbReference type="Pfam" id="PF25975">
    <property type="entry name" value="CzcB_C"/>
    <property type="match status" value="1"/>
</dbReference>
<dbReference type="FunFam" id="2.40.30.170:FF:000010">
    <property type="entry name" value="Efflux RND transporter periplasmic adaptor subunit"/>
    <property type="match status" value="1"/>
</dbReference>
<dbReference type="InterPro" id="IPR058792">
    <property type="entry name" value="Beta-barrel_RND_2"/>
</dbReference>
<feature type="domain" description="CusB-like beta-barrel" evidence="3">
    <location>
        <begin position="175"/>
        <end position="247"/>
    </location>
</feature>
<evidence type="ECO:0000313" key="6">
    <source>
        <dbReference type="EMBL" id="VAW64856.1"/>
    </source>
</evidence>
<reference evidence="6" key="1">
    <citation type="submission" date="2018-06" db="EMBL/GenBank/DDBJ databases">
        <authorList>
            <person name="Zhirakovskaya E."/>
        </authorList>
    </citation>
    <scope>NUCLEOTIDE SEQUENCE</scope>
</reference>
<dbReference type="GO" id="GO:0060003">
    <property type="term" value="P:copper ion export"/>
    <property type="evidence" value="ECO:0007669"/>
    <property type="project" value="TreeGrafter"/>
</dbReference>
<dbReference type="Gene3D" id="2.40.420.20">
    <property type="match status" value="1"/>
</dbReference>
<evidence type="ECO:0000259" key="5">
    <source>
        <dbReference type="Pfam" id="PF25975"/>
    </source>
</evidence>
<name>A0A3B0Y919_9ZZZZ</name>
<evidence type="ECO:0000259" key="3">
    <source>
        <dbReference type="Pfam" id="PF25954"/>
    </source>
</evidence>
<dbReference type="Pfam" id="PF25973">
    <property type="entry name" value="BSH_CzcB"/>
    <property type="match status" value="1"/>
</dbReference>
<dbReference type="EMBL" id="UOFJ01000153">
    <property type="protein sequence ID" value="VAW64856.1"/>
    <property type="molecule type" value="Genomic_DNA"/>
</dbReference>
<dbReference type="PANTHER" id="PTHR30097:SF4">
    <property type="entry name" value="SLR6042 PROTEIN"/>
    <property type="match status" value="1"/>
</dbReference>
<dbReference type="GO" id="GO:0046914">
    <property type="term" value="F:transition metal ion binding"/>
    <property type="evidence" value="ECO:0007669"/>
    <property type="project" value="TreeGrafter"/>
</dbReference>
<dbReference type="GO" id="GO:0030288">
    <property type="term" value="C:outer membrane-bounded periplasmic space"/>
    <property type="evidence" value="ECO:0007669"/>
    <property type="project" value="TreeGrafter"/>
</dbReference>
<dbReference type="InterPro" id="IPR058649">
    <property type="entry name" value="CzcB_C"/>
</dbReference>
<dbReference type="Pfam" id="PF25954">
    <property type="entry name" value="Beta-barrel_RND_2"/>
    <property type="match status" value="1"/>
</dbReference>
<accession>A0A3B0Y919</accession>
<feature type="domain" description="CzcB-like barrel-sandwich hybrid" evidence="4">
    <location>
        <begin position="101"/>
        <end position="172"/>
    </location>
</feature>
<protein>
    <submittedName>
        <fullName evidence="6">Probable Co/Zn/Cd efflux system membrane fusion protein</fullName>
    </submittedName>
</protein>
<feature type="domain" description="CzcB-like C-terminal circularly permuted SH3-like" evidence="5">
    <location>
        <begin position="256"/>
        <end position="316"/>
    </location>
</feature>
<dbReference type="Gene3D" id="2.40.30.170">
    <property type="match status" value="1"/>
</dbReference>
<dbReference type="AlphaFoldDB" id="A0A3B0Y919"/>
<comment type="similarity">
    <text evidence="1">Belongs to the membrane fusion protein (MFP) (TC 8.A.1) family.</text>
</comment>
<proteinExistence type="inferred from homology"/>
<feature type="non-terminal residue" evidence="6">
    <location>
        <position position="1"/>
    </location>
</feature>
<dbReference type="GO" id="GO:0015679">
    <property type="term" value="P:plasma membrane copper ion transport"/>
    <property type="evidence" value="ECO:0007669"/>
    <property type="project" value="TreeGrafter"/>
</dbReference>
<evidence type="ECO:0000256" key="1">
    <source>
        <dbReference type="ARBA" id="ARBA00009477"/>
    </source>
</evidence>
<dbReference type="PANTHER" id="PTHR30097">
    <property type="entry name" value="CATION EFFLUX SYSTEM PROTEIN CUSB"/>
    <property type="match status" value="1"/>
</dbReference>
<dbReference type="Gene3D" id="2.40.50.100">
    <property type="match status" value="1"/>
</dbReference>
<organism evidence="6">
    <name type="scientific">hydrothermal vent metagenome</name>
    <dbReference type="NCBI Taxonomy" id="652676"/>
    <lineage>
        <taxon>unclassified sequences</taxon>
        <taxon>metagenomes</taxon>
        <taxon>ecological metagenomes</taxon>
    </lineage>
</organism>
<sequence>VELKITLTRLGGKVDKINFKPHADALRGDSVIYEPHSFVVHIEAVYENRKYHWQYDNFEGRTKIETAVAKALQINTDIAGPVVLQQTINVFGKITPNTEQLSHVSARFAGVIKSVGVSIGDVVRKNQLLATVESNESLKLYNIKATTSGVITQRHANIGEQAGTQNLFTITNTSTVWVDLSIFPANQQHVKVGADVDFTLASARETFTGKIATINILAEANQSVTARMVVKNSNRQLLPGSFVKAKIKIGEIAVPLAVKRSGLQSFRDFTVVYAQTGEEYEVRMLELGRHDDKWIEVSGGLETGTRYVSENSYVIKADIEKSGASHDH</sequence>
<dbReference type="InterPro" id="IPR051909">
    <property type="entry name" value="MFP_Cation_Efflux"/>
</dbReference>